<dbReference type="InterPro" id="IPR050483">
    <property type="entry name" value="CoA-transferase_III_domain"/>
</dbReference>
<dbReference type="PANTHER" id="PTHR48207:SF3">
    <property type="entry name" value="SUCCINATE--HYDROXYMETHYLGLUTARATE COA-TRANSFERASE"/>
    <property type="match status" value="1"/>
</dbReference>
<dbReference type="InterPro" id="IPR003673">
    <property type="entry name" value="CoA-Trfase_fam_III"/>
</dbReference>
<evidence type="ECO:0000256" key="1">
    <source>
        <dbReference type="ARBA" id="ARBA00022679"/>
    </source>
</evidence>
<dbReference type="RefSeq" id="WP_099615027.1">
    <property type="nucleotide sequence ID" value="NZ_KZ319372.1"/>
</dbReference>
<dbReference type="SUPFAM" id="SSF89796">
    <property type="entry name" value="CoA-transferase family III (CaiB/BaiF)"/>
    <property type="match status" value="1"/>
</dbReference>
<dbReference type="GO" id="GO:0008410">
    <property type="term" value="F:CoA-transferase activity"/>
    <property type="evidence" value="ECO:0007669"/>
    <property type="project" value="TreeGrafter"/>
</dbReference>
<keyword evidence="3" id="KW-1185">Reference proteome</keyword>
<gene>
    <name evidence="2" type="ORF">CLH61_12190</name>
</gene>
<evidence type="ECO:0000313" key="2">
    <source>
        <dbReference type="EMBL" id="PHQ14522.1"/>
    </source>
</evidence>
<dbReference type="Gene3D" id="3.30.1540.10">
    <property type="entry name" value="formyl-coa transferase, domain 3"/>
    <property type="match status" value="1"/>
</dbReference>
<dbReference type="Pfam" id="PF02515">
    <property type="entry name" value="CoA_transf_3"/>
    <property type="match status" value="1"/>
</dbReference>
<dbReference type="Proteomes" id="UP000231409">
    <property type="component" value="Unassembled WGS sequence"/>
</dbReference>
<protein>
    <submittedName>
        <fullName evidence="2">Carnitine dehydratase</fullName>
    </submittedName>
</protein>
<reference evidence="2 3" key="1">
    <citation type="submission" date="2017-09" db="EMBL/GenBank/DDBJ databases">
        <title>The draft genome sequences of Marinobacter sp. PWS21.</title>
        <authorList>
            <person name="Cao J."/>
        </authorList>
    </citation>
    <scope>NUCLEOTIDE SEQUENCE [LARGE SCALE GENOMIC DNA]</scope>
    <source>
        <strain evidence="2 3">PWS21</strain>
    </source>
</reference>
<dbReference type="InterPro" id="IPR044855">
    <property type="entry name" value="CoA-Trfase_III_dom3_sf"/>
</dbReference>
<dbReference type="AlphaFoldDB" id="A0A2G1UJ78"/>
<dbReference type="Gene3D" id="3.40.50.10540">
    <property type="entry name" value="Crotonobetainyl-coa:carnitine coa-transferase, domain 1"/>
    <property type="match status" value="1"/>
</dbReference>
<comment type="caution">
    <text evidence="2">The sequence shown here is derived from an EMBL/GenBank/DDBJ whole genome shotgun (WGS) entry which is preliminary data.</text>
</comment>
<dbReference type="InterPro" id="IPR023606">
    <property type="entry name" value="CoA-Trfase_III_dom_1_sf"/>
</dbReference>
<dbReference type="PANTHER" id="PTHR48207">
    <property type="entry name" value="SUCCINATE--HYDROXYMETHYLGLUTARATE COA-TRANSFERASE"/>
    <property type="match status" value="1"/>
</dbReference>
<sequence length="418" mass="44940">MGSALDGIRIIDLSRVLGGPYCTQLLGDHGADVIKIEPPVGDETRGWGPPFINGTASYFQGVNRNKRGLALDLAREEGREILLQLLEDADVLVENFKTGTLEKWGIGYDRLHELFPRLIHCRISGFGADGPLGGLPGYDAIAQAMGGLMSVNGEEGGDSLRVGLPLVDMVTGLNAVAGITLALHERTRSGQGQFVEAALFDSALALMHPHFPNVFAGGSEPRRTGNAHPNISPYESYATGTQKIFLAVGNNTQFAKLCAVLECPQILEDERFRDNGQRVINRVELRGELEAVLSRHNGSEIAERLIRAGVPCGPVLSASEALRHPHTAHRGMLVEIGSYKGTGTPVKLDRTPASYRNAPPAFAQHSNEILAGLGFDESRIRELRESGVAPPAFDSGYHQVDCADCKETIKPGLLGVSQ</sequence>
<accession>A0A2G1UJ78</accession>
<name>A0A2G1UJ78_9GAMM</name>
<organism evidence="2 3">
    <name type="scientific">Marinobacter profundi</name>
    <dbReference type="NCBI Taxonomy" id="2666256"/>
    <lineage>
        <taxon>Bacteria</taxon>
        <taxon>Pseudomonadati</taxon>
        <taxon>Pseudomonadota</taxon>
        <taxon>Gammaproteobacteria</taxon>
        <taxon>Pseudomonadales</taxon>
        <taxon>Marinobacteraceae</taxon>
        <taxon>Marinobacter</taxon>
    </lineage>
</organism>
<dbReference type="EMBL" id="NTFH01000009">
    <property type="protein sequence ID" value="PHQ14522.1"/>
    <property type="molecule type" value="Genomic_DNA"/>
</dbReference>
<keyword evidence="1" id="KW-0808">Transferase</keyword>
<proteinExistence type="predicted"/>
<evidence type="ECO:0000313" key="3">
    <source>
        <dbReference type="Proteomes" id="UP000231409"/>
    </source>
</evidence>